<feature type="compositionally biased region" description="Basic and acidic residues" evidence="1">
    <location>
        <begin position="268"/>
        <end position="277"/>
    </location>
</feature>
<feature type="compositionally biased region" description="Low complexity" evidence="1">
    <location>
        <begin position="123"/>
        <end position="134"/>
    </location>
</feature>
<evidence type="ECO:0000313" key="2">
    <source>
        <dbReference type="Proteomes" id="UP000515121"/>
    </source>
</evidence>
<proteinExistence type="predicted"/>
<evidence type="ECO:0000256" key="1">
    <source>
        <dbReference type="SAM" id="MobiDB-lite"/>
    </source>
</evidence>
<dbReference type="KEGG" id="dzi:111290211"/>
<dbReference type="Proteomes" id="UP000515121">
    <property type="component" value="Unplaced"/>
</dbReference>
<name>A0A6P5YA52_DURZI</name>
<dbReference type="OrthoDB" id="995368at2759"/>
<feature type="region of interest" description="Disordered" evidence="1">
    <location>
        <begin position="106"/>
        <end position="165"/>
    </location>
</feature>
<dbReference type="GeneID" id="111290211"/>
<gene>
    <name evidence="3" type="primary">LOC111290211</name>
</gene>
<dbReference type="RefSeq" id="XP_022737287.1">
    <property type="nucleotide sequence ID" value="XM_022881552.1"/>
</dbReference>
<sequence length="277" mass="31251">MRRRNKELELEKRELLVTLYASYAKIFALSDMSAQGSKYQNILLLESERFVSLLALLQRKTIAKISELRHANGTSQKLKDCRRADLTWAEIQEHQTSSRKILQTELQKASDQKPQKITTQYPDTSSSSSYTSSIDSEELDSSTIESSSRRQRSISKNSGTGSPLERTGIIFRFSTSMTSMLSTKLDGISSEKNVPVLKDFTEETTKKPNLTKGEFLSMMQSRVKAGLQSQSALAGEKHEFPSSEVSLAKPDQSSDSNRRSIDEDDRDAQEVRRTYKS</sequence>
<keyword evidence="2" id="KW-1185">Reference proteome</keyword>
<accession>A0A6P5YA52</accession>
<protein>
    <submittedName>
        <fullName evidence="3">Uncharacterized protein LOC111290211</fullName>
    </submittedName>
</protein>
<reference evidence="3" key="1">
    <citation type="submission" date="2025-08" db="UniProtKB">
        <authorList>
            <consortium name="RefSeq"/>
        </authorList>
    </citation>
    <scope>IDENTIFICATION</scope>
    <source>
        <tissue evidence="3">Fruit stalk</tissue>
    </source>
</reference>
<organism evidence="2 3">
    <name type="scientific">Durio zibethinus</name>
    <name type="common">Durian</name>
    <dbReference type="NCBI Taxonomy" id="66656"/>
    <lineage>
        <taxon>Eukaryota</taxon>
        <taxon>Viridiplantae</taxon>
        <taxon>Streptophyta</taxon>
        <taxon>Embryophyta</taxon>
        <taxon>Tracheophyta</taxon>
        <taxon>Spermatophyta</taxon>
        <taxon>Magnoliopsida</taxon>
        <taxon>eudicotyledons</taxon>
        <taxon>Gunneridae</taxon>
        <taxon>Pentapetalae</taxon>
        <taxon>rosids</taxon>
        <taxon>malvids</taxon>
        <taxon>Malvales</taxon>
        <taxon>Malvaceae</taxon>
        <taxon>Helicteroideae</taxon>
        <taxon>Durio</taxon>
    </lineage>
</organism>
<evidence type="ECO:0000313" key="3">
    <source>
        <dbReference type="RefSeq" id="XP_022737287.1"/>
    </source>
</evidence>
<feature type="region of interest" description="Disordered" evidence="1">
    <location>
        <begin position="223"/>
        <end position="277"/>
    </location>
</feature>
<dbReference type="AlphaFoldDB" id="A0A6P5YA52"/>